<reference evidence="1 2" key="1">
    <citation type="journal article" date="2012" name="Genome Biol.">
        <title>Sequencing three crocodilian genomes to illuminate the evolution of archosaurs and amniotes.</title>
        <authorList>
            <person name="St John J.A."/>
            <person name="Braun E.L."/>
            <person name="Isberg S.R."/>
            <person name="Miles L.G."/>
            <person name="Chong A.Y."/>
            <person name="Gongora J."/>
            <person name="Dalzell P."/>
            <person name="Moran C."/>
            <person name="Bed'hom B."/>
            <person name="Abzhanov A."/>
            <person name="Burgess S.C."/>
            <person name="Cooksey A.M."/>
            <person name="Castoe T.A."/>
            <person name="Crawford N.G."/>
            <person name="Densmore L.D."/>
            <person name="Drew J.C."/>
            <person name="Edwards S.V."/>
            <person name="Faircloth B.C."/>
            <person name="Fujita M.K."/>
            <person name="Greenwold M.J."/>
            <person name="Hoffmann F.G."/>
            <person name="Howard J.M."/>
            <person name="Iguchi T."/>
            <person name="Janes D.E."/>
            <person name="Khan S.Y."/>
            <person name="Kohno S."/>
            <person name="de Koning A.J."/>
            <person name="Lance S.L."/>
            <person name="McCarthy F.M."/>
            <person name="McCormack J.E."/>
            <person name="Merchant M.E."/>
            <person name="Peterson D.G."/>
            <person name="Pollock D.D."/>
            <person name="Pourmand N."/>
            <person name="Raney B.J."/>
            <person name="Roessler K.A."/>
            <person name="Sanford J.R."/>
            <person name="Sawyer R.H."/>
            <person name="Schmidt C.J."/>
            <person name="Triplett E.W."/>
            <person name="Tuberville T.D."/>
            <person name="Venegas-Anaya M."/>
            <person name="Howard J.T."/>
            <person name="Jarvis E.D."/>
            <person name="Guillette L.J.Jr."/>
            <person name="Glenn T.C."/>
            <person name="Green R.E."/>
            <person name="Ray D.A."/>
        </authorList>
    </citation>
    <scope>NUCLEOTIDE SEQUENCE [LARGE SCALE GENOMIC DNA]</scope>
    <source>
        <strain evidence="1">KSC_2009_1</strain>
    </source>
</reference>
<name>A0A151N5M4_ALLMI</name>
<evidence type="ECO:0000313" key="2">
    <source>
        <dbReference type="Proteomes" id="UP000050525"/>
    </source>
</evidence>
<comment type="caution">
    <text evidence="1">The sequence shown here is derived from an EMBL/GenBank/DDBJ whole genome shotgun (WGS) entry which is preliminary data.</text>
</comment>
<evidence type="ECO:0000313" key="1">
    <source>
        <dbReference type="EMBL" id="KYO32061.1"/>
    </source>
</evidence>
<proteinExistence type="predicted"/>
<organism evidence="1 2">
    <name type="scientific">Alligator mississippiensis</name>
    <name type="common">American alligator</name>
    <dbReference type="NCBI Taxonomy" id="8496"/>
    <lineage>
        <taxon>Eukaryota</taxon>
        <taxon>Metazoa</taxon>
        <taxon>Chordata</taxon>
        <taxon>Craniata</taxon>
        <taxon>Vertebrata</taxon>
        <taxon>Euteleostomi</taxon>
        <taxon>Archelosauria</taxon>
        <taxon>Archosauria</taxon>
        <taxon>Crocodylia</taxon>
        <taxon>Alligatoridae</taxon>
        <taxon>Alligatorinae</taxon>
        <taxon>Alligator</taxon>
    </lineage>
</organism>
<protein>
    <submittedName>
        <fullName evidence="1">Uncharacterized protein</fullName>
    </submittedName>
</protein>
<dbReference type="AlphaFoldDB" id="A0A151N5M4"/>
<keyword evidence="2" id="KW-1185">Reference proteome</keyword>
<accession>A0A151N5M4</accession>
<dbReference type="EMBL" id="AKHW03004004">
    <property type="protein sequence ID" value="KYO32061.1"/>
    <property type="molecule type" value="Genomic_DNA"/>
</dbReference>
<sequence>MLSWRKHLEKPILTCAQVKDKTHPWIAPAFADVNTHVSMDLSGIRSFTISLSLINPERCKNGGCSFTFRNWAQKEGNISRYTKPRACEIPTPASIQSIHRLDLIDWAGSSVMQSGVESSPVPTQPHSGRGLAWLQPCHAGVGIWLDPNLAVQGLSIWQRKG</sequence>
<gene>
    <name evidence="1" type="ORF">Y1Q_0007078</name>
</gene>
<dbReference type="Proteomes" id="UP000050525">
    <property type="component" value="Unassembled WGS sequence"/>
</dbReference>